<dbReference type="RefSeq" id="XP_018224532.1">
    <property type="nucleotide sequence ID" value="XM_018371737.1"/>
</dbReference>
<sequence length="173" mass="19196">MDRNLLKLEFPCTISLDIKIKGNFPVKVESGTVIHPKVLIDSSFGPVFIGKKCIIEENCTIKAPNEQGIRINDTCIIEFRSVLESYSIGSGTCISPGCFLGAGSRIGEDCKIMAKTYIEKDISLPDGTVVYSDGKHRLLDISLRASKRVLIEKHAEFLGKYLGKYNQLYTPHL</sequence>
<dbReference type="Proteomes" id="UP000054454">
    <property type="component" value="Unassembled WGS sequence"/>
</dbReference>
<dbReference type="Gene3D" id="2.160.10.10">
    <property type="entry name" value="Hexapeptide repeat proteins"/>
    <property type="match status" value="1"/>
</dbReference>
<reference evidence="8" key="1">
    <citation type="journal article" date="2016" name="Nat. Commun.">
        <title>Genome analysis of three Pneumocystis species reveals adaptation mechanisms to life exclusively in mammalian hosts.</title>
        <authorList>
            <person name="Ma L."/>
            <person name="Chen Z."/>
            <person name="Huang D.W."/>
            <person name="Kutty G."/>
            <person name="Ishihara M."/>
            <person name="Wang H."/>
            <person name="Abouelleil A."/>
            <person name="Bishop L."/>
            <person name="Davey E."/>
            <person name="Deng R."/>
            <person name="Deng X."/>
            <person name="Fan L."/>
            <person name="Fantoni G."/>
            <person name="Fitzgerald M."/>
            <person name="Gogineni E."/>
            <person name="Goldberg J.M."/>
            <person name="Handley G."/>
            <person name="Hu X."/>
            <person name="Huber C."/>
            <person name="Jiao X."/>
            <person name="Jones K."/>
            <person name="Levin J.Z."/>
            <person name="Liu Y."/>
            <person name="Macdonald P."/>
            <person name="Melnikov A."/>
            <person name="Raley C."/>
            <person name="Sassi M."/>
            <person name="Sherman B.T."/>
            <person name="Song X."/>
            <person name="Sykes S."/>
            <person name="Tran B."/>
            <person name="Walsh L."/>
            <person name="Xia Y."/>
            <person name="Yang J."/>
            <person name="Young S."/>
            <person name="Zeng Q."/>
            <person name="Zheng X."/>
            <person name="Stephens R."/>
            <person name="Nusbaum C."/>
            <person name="Birren B.W."/>
            <person name="Azadi P."/>
            <person name="Lempicki R.A."/>
            <person name="Cuomo C.A."/>
            <person name="Kovacs J.A."/>
        </authorList>
    </citation>
    <scope>NUCLEOTIDE SEQUENCE [LARGE SCALE GENOMIC DNA]</scope>
    <source>
        <strain evidence="8">B80</strain>
    </source>
</reference>
<evidence type="ECO:0000256" key="2">
    <source>
        <dbReference type="ARBA" id="ARBA00007719"/>
    </source>
</evidence>
<dbReference type="OrthoDB" id="2355at2759"/>
<evidence type="ECO:0000256" key="1">
    <source>
        <dbReference type="ARBA" id="ARBA00004245"/>
    </source>
</evidence>
<organism evidence="7 8">
    <name type="scientific">Pneumocystis carinii (strain B80)</name>
    <name type="common">Rat pneumocystis pneumonia agent</name>
    <name type="synonym">Pneumocystis carinii f. sp. carinii</name>
    <dbReference type="NCBI Taxonomy" id="1408658"/>
    <lineage>
        <taxon>Eukaryota</taxon>
        <taxon>Fungi</taxon>
        <taxon>Dikarya</taxon>
        <taxon>Ascomycota</taxon>
        <taxon>Taphrinomycotina</taxon>
        <taxon>Pneumocystomycetes</taxon>
        <taxon>Pneumocystaceae</taxon>
        <taxon>Pneumocystis</taxon>
    </lineage>
</organism>
<dbReference type="SUPFAM" id="SSF51161">
    <property type="entry name" value="Trimeric LpxA-like enzymes"/>
    <property type="match status" value="1"/>
</dbReference>
<keyword evidence="5" id="KW-0206">Cytoskeleton</keyword>
<dbReference type="GeneID" id="28937940"/>
<proteinExistence type="inferred from homology"/>
<gene>
    <name evidence="7" type="ORF">T552_03227</name>
</gene>
<dbReference type="VEuPathDB" id="FungiDB:T552_03227"/>
<comment type="similarity">
    <text evidence="2">Belongs to the dynactin subunits 5/6 family. Dynactin subunit 6 subfamily.</text>
</comment>
<evidence type="ECO:0000256" key="4">
    <source>
        <dbReference type="ARBA" id="ARBA00022490"/>
    </source>
</evidence>
<keyword evidence="8" id="KW-1185">Reference proteome</keyword>
<evidence type="ECO:0000313" key="7">
    <source>
        <dbReference type="EMBL" id="KTW25952.1"/>
    </source>
</evidence>
<evidence type="ECO:0000256" key="3">
    <source>
        <dbReference type="ARBA" id="ARBA00016573"/>
    </source>
</evidence>
<evidence type="ECO:0000313" key="8">
    <source>
        <dbReference type="Proteomes" id="UP000054454"/>
    </source>
</evidence>
<dbReference type="AlphaFoldDB" id="A0A0W4ZC19"/>
<accession>A0A0W4ZC19</accession>
<comment type="subcellular location">
    <subcellularLocation>
        <location evidence="1">Cytoplasm</location>
        <location evidence="1">Cytoskeleton</location>
    </subcellularLocation>
</comment>
<comment type="caution">
    <text evidence="7">The sequence shown here is derived from an EMBL/GenBank/DDBJ whole genome shotgun (WGS) entry which is preliminary data.</text>
</comment>
<dbReference type="GO" id="GO:0007052">
    <property type="term" value="P:mitotic spindle organization"/>
    <property type="evidence" value="ECO:0007669"/>
    <property type="project" value="TreeGrafter"/>
</dbReference>
<dbReference type="InterPro" id="IPR027777">
    <property type="entry name" value="DCTN6"/>
</dbReference>
<dbReference type="GO" id="GO:0070840">
    <property type="term" value="F:dynein complex binding"/>
    <property type="evidence" value="ECO:0007669"/>
    <property type="project" value="TreeGrafter"/>
</dbReference>
<dbReference type="GO" id="GO:0005869">
    <property type="term" value="C:dynactin complex"/>
    <property type="evidence" value="ECO:0007669"/>
    <property type="project" value="InterPro"/>
</dbReference>
<dbReference type="EMBL" id="LFVZ01000015">
    <property type="protein sequence ID" value="KTW25952.1"/>
    <property type="molecule type" value="Genomic_DNA"/>
</dbReference>
<dbReference type="PANTHER" id="PTHR13072">
    <property type="entry name" value="DYNACTIN 6"/>
    <property type="match status" value="1"/>
</dbReference>
<keyword evidence="4" id="KW-0963">Cytoplasm</keyword>
<evidence type="ECO:0000256" key="6">
    <source>
        <dbReference type="ARBA" id="ARBA00034687"/>
    </source>
</evidence>
<dbReference type="InterPro" id="IPR011004">
    <property type="entry name" value="Trimer_LpxA-like_sf"/>
</dbReference>
<name>A0A0W4ZC19_PNEC8</name>
<protein>
    <recommendedName>
        <fullName evidence="3">Dynactin subunit 6</fullName>
    </recommendedName>
</protein>
<comment type="function">
    <text evidence="6">Part of the dynactin complex that activates the molecular motor dynein for ultra-processive transport along microtubules.</text>
</comment>
<dbReference type="PANTHER" id="PTHR13072:SF0">
    <property type="entry name" value="DYNACTIN SUBUNIT 6"/>
    <property type="match status" value="1"/>
</dbReference>
<evidence type="ECO:0000256" key="5">
    <source>
        <dbReference type="ARBA" id="ARBA00023212"/>
    </source>
</evidence>